<dbReference type="VEuPathDB" id="TrichDB:TVAG_035140"/>
<reference evidence="2" key="2">
    <citation type="journal article" date="2007" name="Science">
        <title>Draft genome sequence of the sexually transmitted pathogen Trichomonas vaginalis.</title>
        <authorList>
            <person name="Carlton J.M."/>
            <person name="Hirt R.P."/>
            <person name="Silva J.C."/>
            <person name="Delcher A.L."/>
            <person name="Schatz M."/>
            <person name="Zhao Q."/>
            <person name="Wortman J.R."/>
            <person name="Bidwell S.L."/>
            <person name="Alsmark U.C.M."/>
            <person name="Besteiro S."/>
            <person name="Sicheritz-Ponten T."/>
            <person name="Noel C.J."/>
            <person name="Dacks J.B."/>
            <person name="Foster P.G."/>
            <person name="Simillion C."/>
            <person name="Van de Peer Y."/>
            <person name="Miranda-Saavedra D."/>
            <person name="Barton G.J."/>
            <person name="Westrop G.D."/>
            <person name="Mueller S."/>
            <person name="Dessi D."/>
            <person name="Fiori P.L."/>
            <person name="Ren Q."/>
            <person name="Paulsen I."/>
            <person name="Zhang H."/>
            <person name="Bastida-Corcuera F.D."/>
            <person name="Simoes-Barbosa A."/>
            <person name="Brown M.T."/>
            <person name="Hayes R.D."/>
            <person name="Mukherjee M."/>
            <person name="Okumura C.Y."/>
            <person name="Schneider R."/>
            <person name="Smith A.J."/>
            <person name="Vanacova S."/>
            <person name="Villalvazo M."/>
            <person name="Haas B.J."/>
            <person name="Pertea M."/>
            <person name="Feldblyum T.V."/>
            <person name="Utterback T.R."/>
            <person name="Shu C.L."/>
            <person name="Osoegawa K."/>
            <person name="de Jong P.J."/>
            <person name="Hrdy I."/>
            <person name="Horvathova L."/>
            <person name="Zubacova Z."/>
            <person name="Dolezal P."/>
            <person name="Malik S.B."/>
            <person name="Logsdon J.M. Jr."/>
            <person name="Henze K."/>
            <person name="Gupta A."/>
            <person name="Wang C.C."/>
            <person name="Dunne R.L."/>
            <person name="Upcroft J.A."/>
            <person name="Upcroft P."/>
            <person name="White O."/>
            <person name="Salzberg S.L."/>
            <person name="Tang P."/>
            <person name="Chiu C.-H."/>
            <person name="Lee Y.-S."/>
            <person name="Embley T.M."/>
            <person name="Coombs G.H."/>
            <person name="Mottram J.C."/>
            <person name="Tachezy J."/>
            <person name="Fraser-Liggett C.M."/>
            <person name="Johnson P.J."/>
        </authorList>
    </citation>
    <scope>NUCLEOTIDE SEQUENCE [LARGE SCALE GENOMIC DNA]</scope>
    <source>
        <strain evidence="2">G3</strain>
    </source>
</reference>
<evidence type="ECO:0000256" key="1">
    <source>
        <dbReference type="SAM" id="Phobius"/>
    </source>
</evidence>
<gene>
    <name evidence="2" type="ORF">TVAG_035140</name>
</gene>
<evidence type="ECO:0000313" key="2">
    <source>
        <dbReference type="EMBL" id="EAY22491.1"/>
    </source>
</evidence>
<keyword evidence="1" id="KW-1133">Transmembrane helix</keyword>
<keyword evidence="1" id="KW-0812">Transmembrane</keyword>
<dbReference type="EMBL" id="DS113183">
    <property type="protein sequence ID" value="EAY22491.1"/>
    <property type="molecule type" value="Genomic_DNA"/>
</dbReference>
<reference evidence="2" key="1">
    <citation type="submission" date="2006-10" db="EMBL/GenBank/DDBJ databases">
        <authorList>
            <person name="Amadeo P."/>
            <person name="Zhao Q."/>
            <person name="Wortman J."/>
            <person name="Fraser-Liggett C."/>
            <person name="Carlton J."/>
        </authorList>
    </citation>
    <scope>NUCLEOTIDE SEQUENCE</scope>
    <source>
        <strain evidence="2">G3</strain>
    </source>
</reference>
<evidence type="ECO:0000313" key="3">
    <source>
        <dbReference type="Proteomes" id="UP000001542"/>
    </source>
</evidence>
<proteinExistence type="predicted"/>
<dbReference type="AlphaFoldDB" id="A2DAI8"/>
<dbReference type="Proteomes" id="UP000001542">
    <property type="component" value="Unassembled WGS sequence"/>
</dbReference>
<feature type="transmembrane region" description="Helical" evidence="1">
    <location>
        <begin position="141"/>
        <end position="162"/>
    </location>
</feature>
<organism evidence="2 3">
    <name type="scientific">Trichomonas vaginalis (strain ATCC PRA-98 / G3)</name>
    <dbReference type="NCBI Taxonomy" id="412133"/>
    <lineage>
        <taxon>Eukaryota</taxon>
        <taxon>Metamonada</taxon>
        <taxon>Parabasalia</taxon>
        <taxon>Trichomonadida</taxon>
        <taxon>Trichomonadidae</taxon>
        <taxon>Trichomonas</taxon>
    </lineage>
</organism>
<keyword evidence="1" id="KW-0472">Membrane</keyword>
<sequence length="167" mass="19127">MFTLFLSILGAENPFSLYEFIPGNWTSVKHRASMLIDLDDEIVSETNTSKYYTGFFNNSKLTIEVTSPTTMNVQYGKIKTHLNLTLVRDWITHADTILENGLHLSFSTFAQINCEIEIADKETGEIHSIGLRKIEKVEYKLHDFLIPTGIAIAIIFVLKYFLHISFF</sequence>
<dbReference type="RefSeq" id="XP_001583477.1">
    <property type="nucleotide sequence ID" value="XM_001583427.1"/>
</dbReference>
<dbReference type="VEuPathDB" id="TrichDB:TVAGG3_0811170"/>
<accession>A2DAI8</accession>
<protein>
    <submittedName>
        <fullName evidence="2">Uncharacterized protein</fullName>
    </submittedName>
</protein>
<dbReference type="InParanoid" id="A2DAI8"/>
<name>A2DAI8_TRIV3</name>
<keyword evidence="3" id="KW-1185">Reference proteome</keyword>
<dbReference type="KEGG" id="tva:5468045"/>